<reference evidence="2" key="1">
    <citation type="journal article" date="2024" name="Proc. Natl. Acad. Sci. U.S.A.">
        <title>Extraordinary preservation of gene collinearity over three hundred million years revealed in homosporous lycophytes.</title>
        <authorList>
            <person name="Li C."/>
            <person name="Wickell D."/>
            <person name="Kuo L.Y."/>
            <person name="Chen X."/>
            <person name="Nie B."/>
            <person name="Liao X."/>
            <person name="Peng D."/>
            <person name="Ji J."/>
            <person name="Jenkins J."/>
            <person name="Williams M."/>
            <person name="Shu S."/>
            <person name="Plott C."/>
            <person name="Barry K."/>
            <person name="Rajasekar S."/>
            <person name="Grimwood J."/>
            <person name="Han X."/>
            <person name="Sun S."/>
            <person name="Hou Z."/>
            <person name="He W."/>
            <person name="Dai G."/>
            <person name="Sun C."/>
            <person name="Schmutz J."/>
            <person name="Leebens-Mack J.H."/>
            <person name="Li F.W."/>
            <person name="Wang L."/>
        </authorList>
    </citation>
    <scope>NUCLEOTIDE SEQUENCE [LARGE SCALE GENOMIC DNA]</scope>
    <source>
        <strain evidence="2">cv. PW_Plant_1</strain>
    </source>
</reference>
<sequence length="442" mass="49162">MTFDTFVESENVFEESLDCDAAITDSILEWLSPRISFSSSFTPLDIETPAKREEYIRNSADFEFSMSASSDDSLSEKFMLTADEFFIDGKLLPLPIPSHILMSADLPSSTENQEARCPTIAAYLDAELSDQASVLSSSTTSSTPCSSSFSRLSPRSPKRSSSWSKLRNLFNPKKDETLGIQGSFSKSADSCKFWKLFRRGRPGGQATNIPSFLGDFSLMAAPTDTVKAKSSQAIAFLPVMPSHSICCYFPSKDQDEITLAEEAIYDYHRNVNFRDEETIRGQCKTTEHNPESTHLKSVHATAKSTSVPCTVMSSPDTTFRKERGSRSMKDCTSSAKRLAATQLERSKTNPRSLEMLQNQSKASKQRDHSKSHQGKMSGYDRKPYSEKMIGSSHCARVTPVLNVPAFLSPSLRRANSKGKLANSQELISRNRDHSRFHGPLRN</sequence>
<organism evidence="1 2">
    <name type="scientific">Diphasiastrum complanatum</name>
    <name type="common">Issler's clubmoss</name>
    <name type="synonym">Lycopodium complanatum</name>
    <dbReference type="NCBI Taxonomy" id="34168"/>
    <lineage>
        <taxon>Eukaryota</taxon>
        <taxon>Viridiplantae</taxon>
        <taxon>Streptophyta</taxon>
        <taxon>Embryophyta</taxon>
        <taxon>Tracheophyta</taxon>
        <taxon>Lycopodiopsida</taxon>
        <taxon>Lycopodiales</taxon>
        <taxon>Lycopodiaceae</taxon>
        <taxon>Lycopodioideae</taxon>
        <taxon>Diphasiastrum</taxon>
    </lineage>
</organism>
<dbReference type="Proteomes" id="UP001162992">
    <property type="component" value="Chromosome 15"/>
</dbReference>
<proteinExistence type="predicted"/>
<gene>
    <name evidence="1" type="ORF">O6H91_15G072900</name>
</gene>
<dbReference type="EMBL" id="CM055106">
    <property type="protein sequence ID" value="KAJ7529969.1"/>
    <property type="molecule type" value="Genomic_DNA"/>
</dbReference>
<name>A0ACC2BJP1_DIPCM</name>
<comment type="caution">
    <text evidence="1">The sequence shown here is derived from an EMBL/GenBank/DDBJ whole genome shotgun (WGS) entry which is preliminary data.</text>
</comment>
<accession>A0ACC2BJP1</accession>
<keyword evidence="2" id="KW-1185">Reference proteome</keyword>
<evidence type="ECO:0000313" key="1">
    <source>
        <dbReference type="EMBL" id="KAJ7529969.1"/>
    </source>
</evidence>
<protein>
    <submittedName>
        <fullName evidence="1">Uncharacterized protein</fullName>
    </submittedName>
</protein>
<evidence type="ECO:0000313" key="2">
    <source>
        <dbReference type="Proteomes" id="UP001162992"/>
    </source>
</evidence>